<evidence type="ECO:0000256" key="1">
    <source>
        <dbReference type="SAM" id="MobiDB-lite"/>
    </source>
</evidence>
<dbReference type="Proteomes" id="UP000321258">
    <property type="component" value="Unassembled WGS sequence"/>
</dbReference>
<evidence type="ECO:0000313" key="2">
    <source>
        <dbReference type="EMBL" id="GEP00458.1"/>
    </source>
</evidence>
<dbReference type="AlphaFoldDB" id="A0A512IRX6"/>
<keyword evidence="3" id="KW-1185">Reference proteome</keyword>
<feature type="region of interest" description="Disordered" evidence="1">
    <location>
        <begin position="1"/>
        <end position="73"/>
    </location>
</feature>
<evidence type="ECO:0000313" key="3">
    <source>
        <dbReference type="Proteomes" id="UP000321258"/>
    </source>
</evidence>
<feature type="compositionally biased region" description="Basic and acidic residues" evidence="1">
    <location>
        <begin position="1"/>
        <end position="10"/>
    </location>
</feature>
<reference evidence="2 3" key="1">
    <citation type="submission" date="2019-07" db="EMBL/GenBank/DDBJ databases">
        <title>Whole genome shotgun sequence of Methylobacterium haplocladii NBRC 107714.</title>
        <authorList>
            <person name="Hosoyama A."/>
            <person name="Uohara A."/>
            <person name="Ohji S."/>
            <person name="Ichikawa N."/>
        </authorList>
    </citation>
    <scope>NUCLEOTIDE SEQUENCE [LARGE SCALE GENOMIC DNA]</scope>
    <source>
        <strain evidence="2 3">NBRC 107714</strain>
    </source>
</reference>
<gene>
    <name evidence="2" type="ORF">MHA02_28450</name>
</gene>
<dbReference type="EMBL" id="BJZT01000031">
    <property type="protein sequence ID" value="GEP00458.1"/>
    <property type="molecule type" value="Genomic_DNA"/>
</dbReference>
<dbReference type="RefSeq" id="WP_210245069.1">
    <property type="nucleotide sequence ID" value="NZ_BJZT01000031.1"/>
</dbReference>
<protein>
    <submittedName>
        <fullName evidence="2">Uncharacterized protein</fullName>
    </submittedName>
</protein>
<organism evidence="2 3">
    <name type="scientific">Methylobacterium haplocladii</name>
    <dbReference type="NCBI Taxonomy" id="1176176"/>
    <lineage>
        <taxon>Bacteria</taxon>
        <taxon>Pseudomonadati</taxon>
        <taxon>Pseudomonadota</taxon>
        <taxon>Alphaproteobacteria</taxon>
        <taxon>Hyphomicrobiales</taxon>
        <taxon>Methylobacteriaceae</taxon>
        <taxon>Methylobacterium</taxon>
    </lineage>
</organism>
<proteinExistence type="predicted"/>
<accession>A0A512IRX6</accession>
<name>A0A512IRX6_9HYPH</name>
<comment type="caution">
    <text evidence="2">The sequence shown here is derived from an EMBL/GenBank/DDBJ whole genome shotgun (WGS) entry which is preliminary data.</text>
</comment>
<sequence>MHPTLEDASKPEGGSGIGSLLTSIAREAGGLTDAEAEQFDRLRDKTPAEPMRFKRSPDAAAAPEAPIHRRLTP</sequence>
<feature type="compositionally biased region" description="Basic and acidic residues" evidence="1">
    <location>
        <begin position="38"/>
        <end position="57"/>
    </location>
</feature>